<dbReference type="SUPFAM" id="SSF52833">
    <property type="entry name" value="Thioredoxin-like"/>
    <property type="match status" value="1"/>
</dbReference>
<dbReference type="PROSITE" id="PS51352">
    <property type="entry name" value="THIOREDOXIN_2"/>
    <property type="match status" value="1"/>
</dbReference>
<keyword evidence="2" id="KW-0249">Electron transport</keyword>
<dbReference type="PROSITE" id="PS00194">
    <property type="entry name" value="THIOREDOXIN_1"/>
    <property type="match status" value="1"/>
</dbReference>
<keyword evidence="3" id="KW-1015">Disulfide bond</keyword>
<name>A0A383E9M8_9ZZZZ</name>
<dbReference type="GO" id="GO:0015035">
    <property type="term" value="F:protein-disulfide reductase activity"/>
    <property type="evidence" value="ECO:0007669"/>
    <property type="project" value="InterPro"/>
</dbReference>
<dbReference type="Gene3D" id="3.40.30.10">
    <property type="entry name" value="Glutaredoxin"/>
    <property type="match status" value="1"/>
</dbReference>
<dbReference type="GO" id="GO:0045454">
    <property type="term" value="P:cell redox homeostasis"/>
    <property type="evidence" value="ECO:0007669"/>
    <property type="project" value="TreeGrafter"/>
</dbReference>
<evidence type="ECO:0000313" key="6">
    <source>
        <dbReference type="EMBL" id="SVE53103.1"/>
    </source>
</evidence>
<evidence type="ECO:0000256" key="4">
    <source>
        <dbReference type="ARBA" id="ARBA00023284"/>
    </source>
</evidence>
<proteinExistence type="predicted"/>
<dbReference type="NCBIfam" id="TIGR01068">
    <property type="entry name" value="thioredoxin"/>
    <property type="match status" value="1"/>
</dbReference>
<gene>
    <name evidence="6" type="ORF">METZ01_LOCUS505957</name>
</gene>
<accession>A0A383E9M8</accession>
<organism evidence="6">
    <name type="scientific">marine metagenome</name>
    <dbReference type="NCBI Taxonomy" id="408172"/>
    <lineage>
        <taxon>unclassified sequences</taxon>
        <taxon>metagenomes</taxon>
        <taxon>ecological metagenomes</taxon>
    </lineage>
</organism>
<feature type="domain" description="Thioredoxin" evidence="5">
    <location>
        <begin position="1"/>
        <end position="114"/>
    </location>
</feature>
<evidence type="ECO:0000256" key="1">
    <source>
        <dbReference type="ARBA" id="ARBA00022448"/>
    </source>
</evidence>
<sequence length="114" mass="12648">MAEPITLTDENFESEVLKADTPVLVDFWAAWCGPCRMVGPIVEDLVSEYDGRVKVCKFDVDTAKKIDTEIDIPMDYGIRSIPTLLIFNDGKVADQVIGAVKKDEITVKLDEVLA</sequence>
<dbReference type="Pfam" id="PF00085">
    <property type="entry name" value="Thioredoxin"/>
    <property type="match status" value="1"/>
</dbReference>
<keyword evidence="4" id="KW-0676">Redox-active center</keyword>
<dbReference type="FunFam" id="3.40.30.10:FF:000001">
    <property type="entry name" value="Thioredoxin"/>
    <property type="match status" value="1"/>
</dbReference>
<dbReference type="AlphaFoldDB" id="A0A383E9M8"/>
<evidence type="ECO:0000256" key="2">
    <source>
        <dbReference type="ARBA" id="ARBA00022982"/>
    </source>
</evidence>
<evidence type="ECO:0000259" key="5">
    <source>
        <dbReference type="PROSITE" id="PS51352"/>
    </source>
</evidence>
<dbReference type="InterPro" id="IPR005746">
    <property type="entry name" value="Thioredoxin"/>
</dbReference>
<dbReference type="PANTHER" id="PTHR45663">
    <property type="entry name" value="GEO12009P1"/>
    <property type="match status" value="1"/>
</dbReference>
<evidence type="ECO:0000256" key="3">
    <source>
        <dbReference type="ARBA" id="ARBA00023157"/>
    </source>
</evidence>
<dbReference type="GO" id="GO:0005829">
    <property type="term" value="C:cytosol"/>
    <property type="evidence" value="ECO:0007669"/>
    <property type="project" value="TreeGrafter"/>
</dbReference>
<reference evidence="6" key="1">
    <citation type="submission" date="2018-05" db="EMBL/GenBank/DDBJ databases">
        <authorList>
            <person name="Lanie J.A."/>
            <person name="Ng W.-L."/>
            <person name="Kazmierczak K.M."/>
            <person name="Andrzejewski T.M."/>
            <person name="Davidsen T.M."/>
            <person name="Wayne K.J."/>
            <person name="Tettelin H."/>
            <person name="Glass J.I."/>
            <person name="Rusch D."/>
            <person name="Podicherti R."/>
            <person name="Tsui H.-C.T."/>
            <person name="Winkler M.E."/>
        </authorList>
    </citation>
    <scope>NUCLEOTIDE SEQUENCE</scope>
</reference>
<dbReference type="PRINTS" id="PR00421">
    <property type="entry name" value="THIOREDOXIN"/>
</dbReference>
<dbReference type="EMBL" id="UINC01223773">
    <property type="protein sequence ID" value="SVE53103.1"/>
    <property type="molecule type" value="Genomic_DNA"/>
</dbReference>
<dbReference type="InterPro" id="IPR036249">
    <property type="entry name" value="Thioredoxin-like_sf"/>
</dbReference>
<dbReference type="CDD" id="cd02947">
    <property type="entry name" value="TRX_family"/>
    <property type="match status" value="1"/>
</dbReference>
<dbReference type="PIRSF" id="PIRSF000077">
    <property type="entry name" value="Thioredoxin"/>
    <property type="match status" value="1"/>
</dbReference>
<protein>
    <recommendedName>
        <fullName evidence="5">Thioredoxin domain-containing protein</fullName>
    </recommendedName>
</protein>
<keyword evidence="1" id="KW-0813">Transport</keyword>
<dbReference type="InterPro" id="IPR017937">
    <property type="entry name" value="Thioredoxin_CS"/>
</dbReference>
<dbReference type="PANTHER" id="PTHR45663:SF11">
    <property type="entry name" value="GEO12009P1"/>
    <property type="match status" value="1"/>
</dbReference>
<dbReference type="InterPro" id="IPR013766">
    <property type="entry name" value="Thioredoxin_domain"/>
</dbReference>